<accession>A0A5A7RBV0</accession>
<evidence type="ECO:0000313" key="2">
    <source>
        <dbReference type="EMBL" id="GER54770.1"/>
    </source>
</evidence>
<dbReference type="InterPro" id="IPR039611">
    <property type="entry name" value="VQ_4/11/13/19/31/33"/>
</dbReference>
<keyword evidence="3" id="KW-1185">Reference proteome</keyword>
<dbReference type="PANTHER" id="PTHR33402:SF16">
    <property type="entry name" value="VQ MOTIF-CONTAINING PROTEIN 13-RELATED"/>
    <property type="match status" value="1"/>
</dbReference>
<dbReference type="OrthoDB" id="10267031at2759"/>
<feature type="region of interest" description="Disordered" evidence="1">
    <location>
        <begin position="1"/>
        <end position="49"/>
    </location>
</feature>
<evidence type="ECO:0000313" key="3">
    <source>
        <dbReference type="Proteomes" id="UP000325081"/>
    </source>
</evidence>
<dbReference type="Proteomes" id="UP000325081">
    <property type="component" value="Unassembled WGS sequence"/>
</dbReference>
<organism evidence="2 3">
    <name type="scientific">Striga asiatica</name>
    <name type="common">Asiatic witchweed</name>
    <name type="synonym">Buchnera asiatica</name>
    <dbReference type="NCBI Taxonomy" id="4170"/>
    <lineage>
        <taxon>Eukaryota</taxon>
        <taxon>Viridiplantae</taxon>
        <taxon>Streptophyta</taxon>
        <taxon>Embryophyta</taxon>
        <taxon>Tracheophyta</taxon>
        <taxon>Spermatophyta</taxon>
        <taxon>Magnoliopsida</taxon>
        <taxon>eudicotyledons</taxon>
        <taxon>Gunneridae</taxon>
        <taxon>Pentapetalae</taxon>
        <taxon>asterids</taxon>
        <taxon>lamiids</taxon>
        <taxon>Lamiales</taxon>
        <taxon>Orobanchaceae</taxon>
        <taxon>Buchnereae</taxon>
        <taxon>Striga</taxon>
    </lineage>
</organism>
<dbReference type="EMBL" id="BKCP01011514">
    <property type="protein sequence ID" value="GER54770.1"/>
    <property type="molecule type" value="Genomic_DNA"/>
</dbReference>
<evidence type="ECO:0000256" key="1">
    <source>
        <dbReference type="SAM" id="MobiDB-lite"/>
    </source>
</evidence>
<keyword evidence="2" id="KW-0396">Initiation factor</keyword>
<dbReference type="GO" id="GO:0003743">
    <property type="term" value="F:translation initiation factor activity"/>
    <property type="evidence" value="ECO:0007669"/>
    <property type="project" value="UniProtKB-KW"/>
</dbReference>
<dbReference type="PANTHER" id="PTHR33402">
    <property type="entry name" value="VQ MOTIF-CONTAINING PROTEIN 11-LIKE"/>
    <property type="match status" value="1"/>
</dbReference>
<keyword evidence="2" id="KW-0648">Protein biosynthesis</keyword>
<name>A0A5A7RBV0_STRAF</name>
<comment type="caution">
    <text evidence="2">The sequence shown here is derived from an EMBL/GenBank/DDBJ whole genome shotgun (WGS) entry which is preliminary data.</text>
</comment>
<gene>
    <name evidence="2" type="ORF">STAS_32394</name>
</gene>
<protein>
    <submittedName>
        <fullName evidence="2">Eukaryotic translation initiation factor 3subunit M</fullName>
    </submittedName>
</protein>
<reference evidence="3" key="1">
    <citation type="journal article" date="2019" name="Curr. Biol.">
        <title>Genome Sequence of Striga asiatica Provides Insight into the Evolution of Plant Parasitism.</title>
        <authorList>
            <person name="Yoshida S."/>
            <person name="Kim S."/>
            <person name="Wafula E.K."/>
            <person name="Tanskanen J."/>
            <person name="Kim Y.M."/>
            <person name="Honaas L."/>
            <person name="Yang Z."/>
            <person name="Spallek T."/>
            <person name="Conn C.E."/>
            <person name="Ichihashi Y."/>
            <person name="Cheong K."/>
            <person name="Cui S."/>
            <person name="Der J.P."/>
            <person name="Gundlach H."/>
            <person name="Jiao Y."/>
            <person name="Hori C."/>
            <person name="Ishida J.K."/>
            <person name="Kasahara H."/>
            <person name="Kiba T."/>
            <person name="Kim M.S."/>
            <person name="Koo N."/>
            <person name="Laohavisit A."/>
            <person name="Lee Y.H."/>
            <person name="Lumba S."/>
            <person name="McCourt P."/>
            <person name="Mortimer J.C."/>
            <person name="Mutuku J.M."/>
            <person name="Nomura T."/>
            <person name="Sasaki-Sekimoto Y."/>
            <person name="Seto Y."/>
            <person name="Wang Y."/>
            <person name="Wakatake T."/>
            <person name="Sakakibara H."/>
            <person name="Demura T."/>
            <person name="Yamaguchi S."/>
            <person name="Yoneyama K."/>
            <person name="Manabe R.I."/>
            <person name="Nelson D.C."/>
            <person name="Schulman A.H."/>
            <person name="Timko M.P."/>
            <person name="dePamphilis C.W."/>
            <person name="Choi D."/>
            <person name="Shirasu K."/>
        </authorList>
    </citation>
    <scope>NUCLEOTIDE SEQUENCE [LARGE SCALE GENOMIC DNA]</scope>
    <source>
        <strain evidence="3">cv. UVA1</strain>
    </source>
</reference>
<sequence>MEIAPPTPLEREKISSPPATSTAAPGESQPPIPRPSAPRSHHEPAGPYPTTIVQADATIFEQVVQMLTRPSDNAKQAATLPAAPSATWGGMQEMYERRNSLKNRLMINTLLPAGFLARQPGTLSPSILDFPSLALSPATPLNAKEEAFQAVIELVKSSDMFQVDLLDIPIVVQLEKDAEYVPIYQLLKVFLTKRSNAYLDFCSSNYSIFANYGMTSFCLIFL</sequence>
<dbReference type="AlphaFoldDB" id="A0A5A7RBV0"/>
<proteinExistence type="predicted"/>